<dbReference type="GO" id="GO:0046943">
    <property type="term" value="F:carboxylic acid transmembrane transporter activity"/>
    <property type="evidence" value="ECO:0007669"/>
    <property type="project" value="TreeGrafter"/>
</dbReference>
<dbReference type="PANTHER" id="PTHR23508:SF10">
    <property type="entry name" value="CARBOXYLIC ACID TRANSPORTER PROTEIN HOMOLOG"/>
    <property type="match status" value="1"/>
</dbReference>
<feature type="domain" description="Major facilitator superfamily (MFS) profile" evidence="7">
    <location>
        <begin position="21"/>
        <end position="414"/>
    </location>
</feature>
<dbReference type="EMBL" id="CM001441">
    <property type="protein sequence ID" value="EHQ89423.1"/>
    <property type="molecule type" value="Genomic_DNA"/>
</dbReference>
<dbReference type="PROSITE" id="PS50850">
    <property type="entry name" value="MFS"/>
    <property type="match status" value="1"/>
</dbReference>
<dbReference type="InterPro" id="IPR036259">
    <property type="entry name" value="MFS_trans_sf"/>
</dbReference>
<dbReference type="HOGENOM" id="CLU_001265_46_6_9"/>
<feature type="transmembrane region" description="Helical" evidence="6">
    <location>
        <begin position="112"/>
        <end position="133"/>
    </location>
</feature>
<feature type="transmembrane region" description="Helical" evidence="6">
    <location>
        <begin position="237"/>
        <end position="260"/>
    </location>
</feature>
<dbReference type="InterPro" id="IPR020846">
    <property type="entry name" value="MFS_dom"/>
</dbReference>
<feature type="transmembrane region" description="Helical" evidence="6">
    <location>
        <begin position="21"/>
        <end position="46"/>
    </location>
</feature>
<evidence type="ECO:0000313" key="9">
    <source>
        <dbReference type="Proteomes" id="UP000005104"/>
    </source>
</evidence>
<sequence>MAELSYNQKIIADPLKYKYKALTGAILGYMFDAQDFMVLALVIPLLVKTWGISLASAGLISTATIFGAALSGYLWGPMIDKFGRKKMLILCLAWFGIFTFLCGFATNYTQLILLRFIAGIGLGGEWVIGAALISEFFPPEQRARATSAVQSGWPLGYALALGVNAYLVPTYGWQILFFSGILSLIAAVYIAVFVPESPAWLKAQINKSQGKESVSKAEVKAATWTDLLKGANLKTTLLAFGLCASCLVSYWGAGSWIPAYLSAERGLNVKDMSGYLMILNVGGFIGYYVYGYFADKVGRRANFIFGSLASAAVMLIWINLSSPTAILWMAGVFGFITYGYWGPLAAFVSEQFPTNVRGIGTAFAYASGRMMSALAPFLMGGIASKYSLGFALGLVSVIYAAGAIFGYFMKETKDIIIVD</sequence>
<evidence type="ECO:0000256" key="3">
    <source>
        <dbReference type="ARBA" id="ARBA00022692"/>
    </source>
</evidence>
<feature type="transmembrane region" description="Helical" evidence="6">
    <location>
        <begin position="145"/>
        <end position="167"/>
    </location>
</feature>
<feature type="transmembrane region" description="Helical" evidence="6">
    <location>
        <begin position="87"/>
        <end position="106"/>
    </location>
</feature>
<organism evidence="8 9">
    <name type="scientific">Desulfosporosinus youngiae DSM 17734</name>
    <dbReference type="NCBI Taxonomy" id="768710"/>
    <lineage>
        <taxon>Bacteria</taxon>
        <taxon>Bacillati</taxon>
        <taxon>Bacillota</taxon>
        <taxon>Clostridia</taxon>
        <taxon>Eubacteriales</taxon>
        <taxon>Desulfitobacteriaceae</taxon>
        <taxon>Desulfosporosinus</taxon>
    </lineage>
</organism>
<reference evidence="8 9" key="1">
    <citation type="submission" date="2011-11" db="EMBL/GenBank/DDBJ databases">
        <title>The Noncontiguous Finished genome of Desulfosporosinus youngiae DSM 17734.</title>
        <authorList>
            <consortium name="US DOE Joint Genome Institute (JGI-PGF)"/>
            <person name="Lucas S."/>
            <person name="Han J."/>
            <person name="Lapidus A."/>
            <person name="Cheng J.-F."/>
            <person name="Goodwin L."/>
            <person name="Pitluck S."/>
            <person name="Peters L."/>
            <person name="Ovchinnikova G."/>
            <person name="Lu M."/>
            <person name="Land M.L."/>
            <person name="Hauser L."/>
            <person name="Pester M."/>
            <person name="Spring S."/>
            <person name="Ollivier B."/>
            <person name="Rattei T."/>
            <person name="Klenk H.-P."/>
            <person name="Wagner M."/>
            <person name="Loy A."/>
            <person name="Woyke T.J."/>
        </authorList>
    </citation>
    <scope>NUCLEOTIDE SEQUENCE [LARGE SCALE GENOMIC DNA]</scope>
    <source>
        <strain evidence="8 9">DSM 17734</strain>
    </source>
</reference>
<accession>H5XUX1</accession>
<feature type="transmembrane region" description="Helical" evidence="6">
    <location>
        <begin position="302"/>
        <end position="320"/>
    </location>
</feature>
<keyword evidence="2" id="KW-0813">Transport</keyword>
<dbReference type="Gene3D" id="1.20.1250.20">
    <property type="entry name" value="MFS general substrate transporter like domains"/>
    <property type="match status" value="1"/>
</dbReference>
<evidence type="ECO:0000256" key="1">
    <source>
        <dbReference type="ARBA" id="ARBA00004651"/>
    </source>
</evidence>
<keyword evidence="3 6" id="KW-0812">Transmembrane</keyword>
<proteinExistence type="predicted"/>
<keyword evidence="5 6" id="KW-0472">Membrane</keyword>
<dbReference type="GO" id="GO:0005886">
    <property type="term" value="C:plasma membrane"/>
    <property type="evidence" value="ECO:0007669"/>
    <property type="project" value="UniProtKB-SubCell"/>
</dbReference>
<dbReference type="AlphaFoldDB" id="H5XUX1"/>
<dbReference type="Pfam" id="PF07690">
    <property type="entry name" value="MFS_1"/>
    <property type="match status" value="1"/>
</dbReference>
<dbReference type="Proteomes" id="UP000005104">
    <property type="component" value="Chromosome"/>
</dbReference>
<dbReference type="STRING" id="768710.DesyoDRAFT_2343"/>
<feature type="transmembrane region" description="Helical" evidence="6">
    <location>
        <begin position="326"/>
        <end position="348"/>
    </location>
</feature>
<keyword evidence="9" id="KW-1185">Reference proteome</keyword>
<evidence type="ECO:0000256" key="6">
    <source>
        <dbReference type="SAM" id="Phobius"/>
    </source>
</evidence>
<dbReference type="PROSITE" id="PS00217">
    <property type="entry name" value="SUGAR_TRANSPORT_2"/>
    <property type="match status" value="1"/>
</dbReference>
<dbReference type="eggNOG" id="COG2814">
    <property type="taxonomic scope" value="Bacteria"/>
</dbReference>
<dbReference type="SUPFAM" id="SSF103473">
    <property type="entry name" value="MFS general substrate transporter"/>
    <property type="match status" value="1"/>
</dbReference>
<evidence type="ECO:0000256" key="5">
    <source>
        <dbReference type="ARBA" id="ARBA00023136"/>
    </source>
</evidence>
<feature type="transmembrane region" description="Helical" evidence="6">
    <location>
        <begin position="388"/>
        <end position="408"/>
    </location>
</feature>
<evidence type="ECO:0000259" key="7">
    <source>
        <dbReference type="PROSITE" id="PS50850"/>
    </source>
</evidence>
<feature type="transmembrane region" description="Helical" evidence="6">
    <location>
        <begin position="272"/>
        <end position="290"/>
    </location>
</feature>
<gene>
    <name evidence="8" type="ORF">DesyoDRAFT_2343</name>
</gene>
<name>H5XUX1_9FIRM</name>
<dbReference type="InterPro" id="IPR011701">
    <property type="entry name" value="MFS"/>
</dbReference>
<comment type="subcellular location">
    <subcellularLocation>
        <location evidence="1">Cell membrane</location>
        <topology evidence="1">Multi-pass membrane protein</topology>
    </subcellularLocation>
</comment>
<dbReference type="PANTHER" id="PTHR23508">
    <property type="entry name" value="CARBOXYLIC ACID TRANSPORTER PROTEIN HOMOLOG"/>
    <property type="match status" value="1"/>
</dbReference>
<keyword evidence="4 6" id="KW-1133">Transmembrane helix</keyword>
<dbReference type="InterPro" id="IPR005829">
    <property type="entry name" value="Sugar_transporter_CS"/>
</dbReference>
<feature type="transmembrane region" description="Helical" evidence="6">
    <location>
        <begin position="173"/>
        <end position="194"/>
    </location>
</feature>
<evidence type="ECO:0000256" key="4">
    <source>
        <dbReference type="ARBA" id="ARBA00022989"/>
    </source>
</evidence>
<evidence type="ECO:0000256" key="2">
    <source>
        <dbReference type="ARBA" id="ARBA00022448"/>
    </source>
</evidence>
<feature type="transmembrane region" description="Helical" evidence="6">
    <location>
        <begin position="52"/>
        <end position="75"/>
    </location>
</feature>
<dbReference type="RefSeq" id="WP_007783090.1">
    <property type="nucleotide sequence ID" value="NZ_CM001441.1"/>
</dbReference>
<feature type="transmembrane region" description="Helical" evidence="6">
    <location>
        <begin position="360"/>
        <end position="382"/>
    </location>
</feature>
<evidence type="ECO:0000313" key="8">
    <source>
        <dbReference type="EMBL" id="EHQ89423.1"/>
    </source>
</evidence>
<dbReference type="OrthoDB" id="9787026at2"/>
<protein>
    <submittedName>
        <fullName evidence="8">Arabinose efflux permease family protein</fullName>
    </submittedName>
</protein>